<evidence type="ECO:0000313" key="1">
    <source>
        <dbReference type="EMBL" id="MCD7464388.1"/>
    </source>
</evidence>
<sequence length="115" mass="13097">MQLGSSSSRLLLLPSTWHKEISFQDDLVASSKINMESKADARNEGKLNAEKLIIESDNFMLVQYVNVYHVYEEANEAARDWALRDECPNNGPNAASERKIYVGNLHLNMTELQLR</sequence>
<keyword evidence="2" id="KW-1185">Reference proteome</keyword>
<dbReference type="EMBL" id="JACEIK010000959">
    <property type="protein sequence ID" value="MCD7464388.1"/>
    <property type="molecule type" value="Genomic_DNA"/>
</dbReference>
<gene>
    <name evidence="1" type="ORF">HAX54_052616</name>
</gene>
<name>A0ABS8T091_DATST</name>
<proteinExistence type="predicted"/>
<dbReference type="Proteomes" id="UP000823775">
    <property type="component" value="Unassembled WGS sequence"/>
</dbReference>
<evidence type="ECO:0000313" key="2">
    <source>
        <dbReference type="Proteomes" id="UP000823775"/>
    </source>
</evidence>
<protein>
    <recommendedName>
        <fullName evidence="3">RNase H type-1 domain-containing protein</fullName>
    </recommendedName>
</protein>
<reference evidence="1 2" key="1">
    <citation type="journal article" date="2021" name="BMC Genomics">
        <title>Datura genome reveals duplications of psychoactive alkaloid biosynthetic genes and high mutation rate following tissue culture.</title>
        <authorList>
            <person name="Rajewski A."/>
            <person name="Carter-House D."/>
            <person name="Stajich J."/>
            <person name="Litt A."/>
        </authorList>
    </citation>
    <scope>NUCLEOTIDE SEQUENCE [LARGE SCALE GENOMIC DNA]</scope>
    <source>
        <strain evidence="1">AR-01</strain>
    </source>
</reference>
<organism evidence="1 2">
    <name type="scientific">Datura stramonium</name>
    <name type="common">Jimsonweed</name>
    <name type="synonym">Common thornapple</name>
    <dbReference type="NCBI Taxonomy" id="4076"/>
    <lineage>
        <taxon>Eukaryota</taxon>
        <taxon>Viridiplantae</taxon>
        <taxon>Streptophyta</taxon>
        <taxon>Embryophyta</taxon>
        <taxon>Tracheophyta</taxon>
        <taxon>Spermatophyta</taxon>
        <taxon>Magnoliopsida</taxon>
        <taxon>eudicotyledons</taxon>
        <taxon>Gunneridae</taxon>
        <taxon>Pentapetalae</taxon>
        <taxon>asterids</taxon>
        <taxon>lamiids</taxon>
        <taxon>Solanales</taxon>
        <taxon>Solanaceae</taxon>
        <taxon>Solanoideae</taxon>
        <taxon>Datureae</taxon>
        <taxon>Datura</taxon>
    </lineage>
</organism>
<comment type="caution">
    <text evidence="1">The sequence shown here is derived from an EMBL/GenBank/DDBJ whole genome shotgun (WGS) entry which is preliminary data.</text>
</comment>
<accession>A0ABS8T091</accession>
<evidence type="ECO:0008006" key="3">
    <source>
        <dbReference type="Google" id="ProtNLM"/>
    </source>
</evidence>